<keyword evidence="1" id="KW-0472">Membrane</keyword>
<feature type="transmembrane region" description="Helical" evidence="1">
    <location>
        <begin position="258"/>
        <end position="279"/>
    </location>
</feature>
<feature type="transmembrane region" description="Helical" evidence="1">
    <location>
        <begin position="12"/>
        <end position="32"/>
    </location>
</feature>
<dbReference type="EMBL" id="FOKI01000075">
    <property type="protein sequence ID" value="SFB46345.1"/>
    <property type="molecule type" value="Genomic_DNA"/>
</dbReference>
<evidence type="ECO:0000256" key="1">
    <source>
        <dbReference type="SAM" id="Phobius"/>
    </source>
</evidence>
<feature type="transmembrane region" description="Helical" evidence="1">
    <location>
        <begin position="53"/>
        <end position="75"/>
    </location>
</feature>
<gene>
    <name evidence="2" type="ORF">SAMN04488528_10751</name>
</gene>
<feature type="non-terminal residue" evidence="2">
    <location>
        <position position="285"/>
    </location>
</feature>
<proteinExistence type="predicted"/>
<accession>A0A1I1B7I1</accession>
<keyword evidence="1" id="KW-1133">Transmembrane helix</keyword>
<organism evidence="2 3">
    <name type="scientific">Clostridium frigidicarnis</name>
    <dbReference type="NCBI Taxonomy" id="84698"/>
    <lineage>
        <taxon>Bacteria</taxon>
        <taxon>Bacillati</taxon>
        <taxon>Bacillota</taxon>
        <taxon>Clostridia</taxon>
        <taxon>Eubacteriales</taxon>
        <taxon>Clostridiaceae</taxon>
        <taxon>Clostridium</taxon>
    </lineage>
</organism>
<feature type="transmembrane region" description="Helical" evidence="1">
    <location>
        <begin position="81"/>
        <end position="100"/>
    </location>
</feature>
<feature type="transmembrane region" description="Helical" evidence="1">
    <location>
        <begin position="189"/>
        <end position="208"/>
    </location>
</feature>
<name>A0A1I1B7I1_9CLOT</name>
<dbReference type="RefSeq" id="WP_090043279.1">
    <property type="nucleotide sequence ID" value="NZ_FOKI01000075.1"/>
</dbReference>
<evidence type="ECO:0000313" key="3">
    <source>
        <dbReference type="Proteomes" id="UP000198619"/>
    </source>
</evidence>
<evidence type="ECO:0000313" key="2">
    <source>
        <dbReference type="EMBL" id="SFB46345.1"/>
    </source>
</evidence>
<dbReference type="Proteomes" id="UP000198619">
    <property type="component" value="Unassembled WGS sequence"/>
</dbReference>
<dbReference type="STRING" id="84698.SAMN04488528_10751"/>
<dbReference type="AlphaFoldDB" id="A0A1I1B7I1"/>
<reference evidence="2 3" key="1">
    <citation type="submission" date="2016-10" db="EMBL/GenBank/DDBJ databases">
        <authorList>
            <person name="de Groot N.N."/>
        </authorList>
    </citation>
    <scope>NUCLEOTIDE SEQUENCE [LARGE SCALE GENOMIC DNA]</scope>
    <source>
        <strain evidence="2 3">DSM 12271</strain>
    </source>
</reference>
<feature type="transmembrane region" description="Helical" evidence="1">
    <location>
        <begin position="145"/>
        <end position="163"/>
    </location>
</feature>
<feature type="transmembrane region" description="Helical" evidence="1">
    <location>
        <begin position="107"/>
        <end position="125"/>
    </location>
</feature>
<sequence length="285" mass="31528">MELTIYTLKSLAQVISDPYMALILFLLCVFLYRKNKKITLMQKMMVGERFVSPLELTLSQLVLGIIGGIIGSVVLSNLGVMFHENSGIELIFLFSFFLMIIKPRWICFSYSGALLGLLVIAINFFKDNGILKSIYISNISLDVTSLVVLIAVLHIVEGFLIMIDGDRGAIPVFSYKDEKLVGGFAFERYWPIPIAIMLLTSSATGISSGSIDTPQWWPLLKGDVNMKLMATSIAMMLPMYGVIGYKSVTFTESKRKKVFVSGVFNIVYGLIMVALTPIANFGLAG</sequence>
<dbReference type="OrthoDB" id="198399at2"/>
<keyword evidence="3" id="KW-1185">Reference proteome</keyword>
<protein>
    <submittedName>
        <fullName evidence="2">Uncharacterized protein</fullName>
    </submittedName>
</protein>
<keyword evidence="1" id="KW-0812">Transmembrane</keyword>
<feature type="transmembrane region" description="Helical" evidence="1">
    <location>
        <begin position="228"/>
        <end position="246"/>
    </location>
</feature>